<keyword evidence="10 12" id="KW-0739">Sodium transport</keyword>
<keyword evidence="4 12" id="KW-0894">Sodium channel</keyword>
<dbReference type="AlphaFoldDB" id="A0A7R9DWA3"/>
<organism evidence="14">
    <name type="scientific">Timema poppense</name>
    <name type="common">Walking stick</name>
    <dbReference type="NCBI Taxonomy" id="170557"/>
    <lineage>
        <taxon>Eukaryota</taxon>
        <taxon>Metazoa</taxon>
        <taxon>Ecdysozoa</taxon>
        <taxon>Arthropoda</taxon>
        <taxon>Hexapoda</taxon>
        <taxon>Insecta</taxon>
        <taxon>Pterygota</taxon>
        <taxon>Neoptera</taxon>
        <taxon>Polyneoptera</taxon>
        <taxon>Phasmatodea</taxon>
        <taxon>Timematodea</taxon>
        <taxon>Timematoidea</taxon>
        <taxon>Timematidae</taxon>
        <taxon>Timema</taxon>
    </lineage>
</organism>
<evidence type="ECO:0000256" key="10">
    <source>
        <dbReference type="ARBA" id="ARBA00023201"/>
    </source>
</evidence>
<evidence type="ECO:0000256" key="11">
    <source>
        <dbReference type="ARBA" id="ARBA00023303"/>
    </source>
</evidence>
<evidence type="ECO:0000256" key="13">
    <source>
        <dbReference type="SAM" id="MobiDB-lite"/>
    </source>
</evidence>
<keyword evidence="8 12" id="KW-0406">Ion transport</keyword>
<comment type="similarity">
    <text evidence="2 12">Belongs to the amiloride-sensitive sodium channel (TC 1.A.6) family.</text>
</comment>
<evidence type="ECO:0000256" key="6">
    <source>
        <dbReference type="ARBA" id="ARBA00022989"/>
    </source>
</evidence>
<dbReference type="GO" id="GO:0005272">
    <property type="term" value="F:sodium channel activity"/>
    <property type="evidence" value="ECO:0007669"/>
    <property type="project" value="UniProtKB-KW"/>
</dbReference>
<evidence type="ECO:0000256" key="1">
    <source>
        <dbReference type="ARBA" id="ARBA00004141"/>
    </source>
</evidence>
<evidence type="ECO:0000313" key="14">
    <source>
        <dbReference type="EMBL" id="CAD7422021.1"/>
    </source>
</evidence>
<keyword evidence="9" id="KW-0472">Membrane</keyword>
<evidence type="ECO:0000256" key="12">
    <source>
        <dbReference type="RuleBase" id="RU000679"/>
    </source>
</evidence>
<evidence type="ECO:0000256" key="4">
    <source>
        <dbReference type="ARBA" id="ARBA00022461"/>
    </source>
</evidence>
<keyword evidence="11 12" id="KW-0407">Ion channel</keyword>
<comment type="subcellular location">
    <subcellularLocation>
        <location evidence="1">Membrane</location>
        <topology evidence="1">Multi-pass membrane protein</topology>
    </subcellularLocation>
</comment>
<dbReference type="Gene3D" id="2.60.470.10">
    <property type="entry name" value="Acid-sensing ion channels like domains"/>
    <property type="match status" value="1"/>
</dbReference>
<evidence type="ECO:0000256" key="8">
    <source>
        <dbReference type="ARBA" id="ARBA00023065"/>
    </source>
</evidence>
<proteinExistence type="inferred from homology"/>
<evidence type="ECO:0000256" key="2">
    <source>
        <dbReference type="ARBA" id="ARBA00007193"/>
    </source>
</evidence>
<name>A0A7R9DWA3_TIMPO</name>
<dbReference type="Pfam" id="PF00858">
    <property type="entry name" value="ASC"/>
    <property type="match status" value="1"/>
</dbReference>
<dbReference type="EMBL" id="OD076151">
    <property type="protein sequence ID" value="CAD7422021.1"/>
    <property type="molecule type" value="Genomic_DNA"/>
</dbReference>
<evidence type="ECO:0000256" key="7">
    <source>
        <dbReference type="ARBA" id="ARBA00023053"/>
    </source>
</evidence>
<dbReference type="GO" id="GO:0016020">
    <property type="term" value="C:membrane"/>
    <property type="evidence" value="ECO:0007669"/>
    <property type="project" value="UniProtKB-SubCell"/>
</dbReference>
<feature type="region of interest" description="Disordered" evidence="13">
    <location>
        <begin position="49"/>
        <end position="74"/>
    </location>
</feature>
<gene>
    <name evidence="14" type="ORF">TPSB3V08_LOCUS15436</name>
</gene>
<evidence type="ECO:0000256" key="9">
    <source>
        <dbReference type="ARBA" id="ARBA00023136"/>
    </source>
</evidence>
<keyword evidence="6" id="KW-1133">Transmembrane helix</keyword>
<evidence type="ECO:0000256" key="3">
    <source>
        <dbReference type="ARBA" id="ARBA00022448"/>
    </source>
</evidence>
<keyword evidence="3 12" id="KW-0813">Transport</keyword>
<evidence type="ECO:0000256" key="5">
    <source>
        <dbReference type="ARBA" id="ARBA00022692"/>
    </source>
</evidence>
<keyword evidence="5 12" id="KW-0812">Transmembrane</keyword>
<sequence length="133" mass="14839">MPLCAELFVDLCWWRNSFFNCCDMFELQMTEYGFCYSFNSEVSETRRRSGGRRADLLSGGSGNERRPRRTTKHGEWGGLRLTANTFPDEIPPGANIAPGIIVSCEPVGMRGGASPMYEPSLYLRALQATISTT</sequence>
<reference evidence="14" key="1">
    <citation type="submission" date="2020-11" db="EMBL/GenBank/DDBJ databases">
        <authorList>
            <person name="Tran Van P."/>
        </authorList>
    </citation>
    <scope>NUCLEOTIDE SEQUENCE</scope>
</reference>
<accession>A0A7R9DWA3</accession>
<keyword evidence="7" id="KW-0915">Sodium</keyword>
<protein>
    <submittedName>
        <fullName evidence="14">Uncharacterized protein</fullName>
    </submittedName>
</protein>
<dbReference type="InterPro" id="IPR001873">
    <property type="entry name" value="ENaC"/>
</dbReference>